<dbReference type="EMBL" id="OOIL02003033">
    <property type="protein sequence ID" value="VFQ85949.1"/>
    <property type="molecule type" value="Genomic_DNA"/>
</dbReference>
<organism evidence="3 4">
    <name type="scientific">Cuscuta campestris</name>
    <dbReference type="NCBI Taxonomy" id="132261"/>
    <lineage>
        <taxon>Eukaryota</taxon>
        <taxon>Viridiplantae</taxon>
        <taxon>Streptophyta</taxon>
        <taxon>Embryophyta</taxon>
        <taxon>Tracheophyta</taxon>
        <taxon>Spermatophyta</taxon>
        <taxon>Magnoliopsida</taxon>
        <taxon>eudicotyledons</taxon>
        <taxon>Gunneridae</taxon>
        <taxon>Pentapetalae</taxon>
        <taxon>asterids</taxon>
        <taxon>lamiids</taxon>
        <taxon>Solanales</taxon>
        <taxon>Convolvulaceae</taxon>
        <taxon>Cuscuteae</taxon>
        <taxon>Cuscuta</taxon>
        <taxon>Cuscuta subgen. Grammica</taxon>
        <taxon>Cuscuta sect. Cleistogrammica</taxon>
    </lineage>
</organism>
<dbReference type="GO" id="GO:0005524">
    <property type="term" value="F:ATP binding"/>
    <property type="evidence" value="ECO:0007669"/>
    <property type="project" value="InterPro"/>
</dbReference>
<dbReference type="GO" id="GO:0140664">
    <property type="term" value="F:ATP-dependent DNA damage sensor activity"/>
    <property type="evidence" value="ECO:0007669"/>
    <property type="project" value="InterPro"/>
</dbReference>
<dbReference type="Proteomes" id="UP000595140">
    <property type="component" value="Unassembled WGS sequence"/>
</dbReference>
<evidence type="ECO:0000256" key="1">
    <source>
        <dbReference type="ARBA" id="ARBA00004474"/>
    </source>
</evidence>
<dbReference type="Gene3D" id="3.40.50.300">
    <property type="entry name" value="P-loop containing nucleotide triphosphate hydrolases"/>
    <property type="match status" value="1"/>
</dbReference>
<dbReference type="InterPro" id="IPR045076">
    <property type="entry name" value="MutS"/>
</dbReference>
<proteinExistence type="inferred from homology"/>
<dbReference type="InterPro" id="IPR027417">
    <property type="entry name" value="P-loop_NTPase"/>
</dbReference>
<name>A0A484MBR3_9ASTE</name>
<evidence type="ECO:0000313" key="3">
    <source>
        <dbReference type="EMBL" id="VFQ85949.1"/>
    </source>
</evidence>
<dbReference type="AlphaFoldDB" id="A0A484MBR3"/>
<comment type="similarity">
    <text evidence="2">Belongs to the DNA mismatch repair MutS family.</text>
</comment>
<evidence type="ECO:0008006" key="5">
    <source>
        <dbReference type="Google" id="ProtNLM"/>
    </source>
</evidence>
<dbReference type="GO" id="GO:0005634">
    <property type="term" value="C:nucleus"/>
    <property type="evidence" value="ECO:0007669"/>
    <property type="project" value="TreeGrafter"/>
</dbReference>
<dbReference type="GO" id="GO:0051026">
    <property type="term" value="P:chiasma assembly"/>
    <property type="evidence" value="ECO:0007669"/>
    <property type="project" value="TreeGrafter"/>
</dbReference>
<gene>
    <name evidence="3" type="ORF">CCAM_LOCUS27725</name>
</gene>
<dbReference type="GO" id="GO:0006298">
    <property type="term" value="P:mismatch repair"/>
    <property type="evidence" value="ECO:0007669"/>
    <property type="project" value="InterPro"/>
</dbReference>
<dbReference type="OrthoDB" id="29596at2759"/>
<evidence type="ECO:0000313" key="4">
    <source>
        <dbReference type="Proteomes" id="UP000595140"/>
    </source>
</evidence>
<accession>A0A484MBR3</accession>
<sequence length="105" mass="11632">MSVLSQQKSSAGLEDVVFLYRLVPGRAPLSFGLHCALLAGIPQEVVKRAAVILDALKNDRHVERLCSENVLDHDQHCKDAVEKLLAFDVMNGGDIRPFFEDIFPS</sequence>
<dbReference type="GO" id="GO:0030983">
    <property type="term" value="F:mismatched DNA binding"/>
    <property type="evidence" value="ECO:0007669"/>
    <property type="project" value="InterPro"/>
</dbReference>
<comment type="subcellular location">
    <subcellularLocation>
        <location evidence="1">Plastid</location>
    </subcellularLocation>
</comment>
<protein>
    <recommendedName>
        <fullName evidence="5">DNA mismatch repair proteins mutS family domain-containing protein</fullName>
    </recommendedName>
</protein>
<dbReference type="GO" id="GO:0009536">
    <property type="term" value="C:plastid"/>
    <property type="evidence" value="ECO:0007669"/>
    <property type="project" value="UniProtKB-SubCell"/>
</dbReference>
<keyword evidence="4" id="KW-1185">Reference proteome</keyword>
<dbReference type="PANTHER" id="PTHR11361">
    <property type="entry name" value="DNA MISMATCH REPAIR PROTEIN MUTS FAMILY MEMBER"/>
    <property type="match status" value="1"/>
</dbReference>
<evidence type="ECO:0000256" key="2">
    <source>
        <dbReference type="ARBA" id="ARBA00006271"/>
    </source>
</evidence>
<reference evidence="3 4" key="1">
    <citation type="submission" date="2018-04" db="EMBL/GenBank/DDBJ databases">
        <authorList>
            <person name="Vogel A."/>
        </authorList>
    </citation>
    <scope>NUCLEOTIDE SEQUENCE [LARGE SCALE GENOMIC DNA]</scope>
</reference>
<dbReference type="PANTHER" id="PTHR11361:SF20">
    <property type="entry name" value="MUTS PROTEIN HOMOLOG 5"/>
    <property type="match status" value="1"/>
</dbReference>